<evidence type="ECO:0000313" key="2">
    <source>
        <dbReference type="EMBL" id="GLK02120.1"/>
    </source>
</evidence>
<name>A0A9W6M8R3_9MICO</name>
<sequence>MTPPLCRRVPDSYGGSMDRSILLNGTVSIPLGHRVEVSESSTADSAAGVRIHTIVDLDTGVEHRWDEHRPADAVIWTGRVLQCSIRFSGNAGETLLLIDPFTPGALGAKAALRGADAAADAAKAEADRWGGADRPPPEPEERFW</sequence>
<proteinExistence type="predicted"/>
<evidence type="ECO:0000256" key="1">
    <source>
        <dbReference type="SAM" id="MobiDB-lite"/>
    </source>
</evidence>
<reference evidence="2" key="2">
    <citation type="submission" date="2023-01" db="EMBL/GenBank/DDBJ databases">
        <authorList>
            <person name="Sun Q."/>
            <person name="Evtushenko L."/>
        </authorList>
    </citation>
    <scope>NUCLEOTIDE SEQUENCE</scope>
    <source>
        <strain evidence="2">VKM Ac-1958</strain>
    </source>
</reference>
<evidence type="ECO:0000313" key="3">
    <source>
        <dbReference type="Proteomes" id="UP001142325"/>
    </source>
</evidence>
<protein>
    <submittedName>
        <fullName evidence="2">Uncharacterized protein</fullName>
    </submittedName>
</protein>
<keyword evidence="3" id="KW-1185">Reference proteome</keyword>
<gene>
    <name evidence="2" type="ORF">GCM10017596_18350</name>
</gene>
<dbReference type="EMBL" id="BSET01000002">
    <property type="protein sequence ID" value="GLK02120.1"/>
    <property type="molecule type" value="Genomic_DNA"/>
</dbReference>
<comment type="caution">
    <text evidence="2">The sequence shown here is derived from an EMBL/GenBank/DDBJ whole genome shotgun (WGS) entry which is preliminary data.</text>
</comment>
<dbReference type="AlphaFoldDB" id="A0A9W6M8R3"/>
<reference evidence="2" key="1">
    <citation type="journal article" date="2014" name="Int. J. Syst. Evol. Microbiol.">
        <title>Complete genome sequence of Corynebacterium casei LMG S-19264T (=DSM 44701T), isolated from a smear-ripened cheese.</title>
        <authorList>
            <consortium name="US DOE Joint Genome Institute (JGI-PGF)"/>
            <person name="Walter F."/>
            <person name="Albersmeier A."/>
            <person name="Kalinowski J."/>
            <person name="Ruckert C."/>
        </authorList>
    </citation>
    <scope>NUCLEOTIDE SEQUENCE</scope>
    <source>
        <strain evidence="2">VKM Ac-1958</strain>
    </source>
</reference>
<feature type="region of interest" description="Disordered" evidence="1">
    <location>
        <begin position="122"/>
        <end position="144"/>
    </location>
</feature>
<organism evidence="2 3">
    <name type="scientific">Microbacterium keratanolyticum</name>
    <dbReference type="NCBI Taxonomy" id="67574"/>
    <lineage>
        <taxon>Bacteria</taxon>
        <taxon>Bacillati</taxon>
        <taxon>Actinomycetota</taxon>
        <taxon>Actinomycetes</taxon>
        <taxon>Micrococcales</taxon>
        <taxon>Microbacteriaceae</taxon>
        <taxon>Microbacterium</taxon>
    </lineage>
</organism>
<dbReference type="Proteomes" id="UP001142325">
    <property type="component" value="Unassembled WGS sequence"/>
</dbReference>
<accession>A0A9W6M8R3</accession>